<dbReference type="AlphaFoldDB" id="A0A7J7V8R2"/>
<name>A0A7J7V8R2_RHIFE</name>
<proteinExistence type="predicted"/>
<dbReference type="GO" id="GO:0016853">
    <property type="term" value="F:isomerase activity"/>
    <property type="evidence" value="ECO:0007669"/>
    <property type="project" value="UniProtKB-KW"/>
</dbReference>
<reference evidence="1 2" key="1">
    <citation type="journal article" date="2020" name="Nature">
        <title>Six reference-quality genomes reveal evolution of bat adaptations.</title>
        <authorList>
            <person name="Jebb D."/>
            <person name="Huang Z."/>
            <person name="Pippel M."/>
            <person name="Hughes G.M."/>
            <person name="Lavrichenko K."/>
            <person name="Devanna P."/>
            <person name="Winkler S."/>
            <person name="Jermiin L.S."/>
            <person name="Skirmuntt E.C."/>
            <person name="Katzourakis A."/>
            <person name="Burkitt-Gray L."/>
            <person name="Ray D.A."/>
            <person name="Sullivan K.A.M."/>
            <person name="Roscito J.G."/>
            <person name="Kirilenko B.M."/>
            <person name="Davalos L.M."/>
            <person name="Corthals A.P."/>
            <person name="Power M.L."/>
            <person name="Jones G."/>
            <person name="Ransome R.D."/>
            <person name="Dechmann D.K.N."/>
            <person name="Locatelli A.G."/>
            <person name="Puechmaille S.J."/>
            <person name="Fedrigo O."/>
            <person name="Jarvis E.D."/>
            <person name="Hiller M."/>
            <person name="Vernes S.C."/>
            <person name="Myers E.W."/>
            <person name="Teeling E.C."/>
        </authorList>
    </citation>
    <scope>NUCLEOTIDE SEQUENCE [LARGE SCALE GENOMIC DNA]</scope>
    <source>
        <strain evidence="1">MRhiFer1</strain>
        <tissue evidence="1">Lung</tissue>
    </source>
</reference>
<organism evidence="1 2">
    <name type="scientific">Rhinolophus ferrumequinum</name>
    <name type="common">Greater horseshoe bat</name>
    <dbReference type="NCBI Taxonomy" id="59479"/>
    <lineage>
        <taxon>Eukaryota</taxon>
        <taxon>Metazoa</taxon>
        <taxon>Chordata</taxon>
        <taxon>Craniata</taxon>
        <taxon>Vertebrata</taxon>
        <taxon>Euteleostomi</taxon>
        <taxon>Mammalia</taxon>
        <taxon>Eutheria</taxon>
        <taxon>Laurasiatheria</taxon>
        <taxon>Chiroptera</taxon>
        <taxon>Yinpterochiroptera</taxon>
        <taxon>Rhinolophoidea</taxon>
        <taxon>Rhinolophidae</taxon>
        <taxon>Rhinolophinae</taxon>
        <taxon>Rhinolophus</taxon>
    </lineage>
</organism>
<evidence type="ECO:0000313" key="2">
    <source>
        <dbReference type="Proteomes" id="UP000585614"/>
    </source>
</evidence>
<protein>
    <submittedName>
        <fullName evidence="1">Protein disulfide isomerase family A member 6</fullName>
    </submittedName>
</protein>
<gene>
    <name evidence="1" type="ORF">mRhiFer1_012766</name>
</gene>
<comment type="caution">
    <text evidence="1">The sequence shown here is derived from an EMBL/GenBank/DDBJ whole genome shotgun (WGS) entry which is preliminary data.</text>
</comment>
<dbReference type="EMBL" id="JACAGC010000014">
    <property type="protein sequence ID" value="KAF6321557.1"/>
    <property type="molecule type" value="Genomic_DNA"/>
</dbReference>
<dbReference type="Proteomes" id="UP000585614">
    <property type="component" value="Unassembled WGS sequence"/>
</dbReference>
<accession>A0A7J7V8R2</accession>
<sequence>MALGDFLQSRYFRKASLLWIMTGDGQDPTSSPGPSICFLITPHLLSCLRSSTRTLPRRRVRNTSSVSWRCCPIFSIPELQAEILIWKFF</sequence>
<evidence type="ECO:0000313" key="1">
    <source>
        <dbReference type="EMBL" id="KAF6321557.1"/>
    </source>
</evidence>
<keyword evidence="1" id="KW-0413">Isomerase</keyword>